<dbReference type="CDD" id="cd03529">
    <property type="entry name" value="Rieske_NirD"/>
    <property type="match status" value="1"/>
</dbReference>
<dbReference type="PROSITE" id="PS51296">
    <property type="entry name" value="RIESKE"/>
    <property type="match status" value="1"/>
</dbReference>
<evidence type="ECO:0000256" key="4">
    <source>
        <dbReference type="ARBA" id="ARBA00023004"/>
    </source>
</evidence>
<keyword evidence="3 8" id="KW-0560">Oxidoreductase</keyword>
<dbReference type="PANTHER" id="PTHR40562">
    <property type="match status" value="1"/>
</dbReference>
<keyword evidence="4" id="KW-0408">Iron</keyword>
<proteinExistence type="predicted"/>
<evidence type="ECO:0000256" key="2">
    <source>
        <dbReference type="ARBA" id="ARBA00022723"/>
    </source>
</evidence>
<reference evidence="8 9" key="1">
    <citation type="journal article" date="2017" name="Environ. Microbiol.">
        <title>Genomic and physiological analyses of 'Reinekea forsetii' reveal a versatile opportunistic lifestyle during spring algae blooms.</title>
        <authorList>
            <person name="Avci B."/>
            <person name="Hahnke R.L."/>
            <person name="Chafee M."/>
            <person name="Fischer T."/>
            <person name="Gruber-Vodicka H."/>
            <person name="Tegetmeyer H.E."/>
            <person name="Harder J."/>
            <person name="Fuchs B.M."/>
            <person name="Amann R.I."/>
            <person name="Teeling H."/>
        </authorList>
    </citation>
    <scope>NUCLEOTIDE SEQUENCE [LARGE SCALE GENOMIC DNA]</scope>
    <source>
        <strain evidence="8 9">Hel1_31_D35</strain>
    </source>
</reference>
<keyword evidence="5" id="KW-0411">Iron-sulfur</keyword>
<dbReference type="GO" id="GO:0042128">
    <property type="term" value="P:nitrate assimilation"/>
    <property type="evidence" value="ECO:0007669"/>
    <property type="project" value="UniProtKB-KW"/>
</dbReference>
<keyword evidence="6" id="KW-0534">Nitrate assimilation</keyword>
<dbReference type="InterPro" id="IPR012748">
    <property type="entry name" value="Rieske-like_NirD"/>
</dbReference>
<name>A0A2K8KRY2_9GAMM</name>
<protein>
    <submittedName>
        <fullName evidence="8">Nitrite reductase [NAD(P)H] small subunit</fullName>
        <ecNumber evidence="8">1.7.1.4</ecNumber>
    </submittedName>
</protein>
<dbReference type="GO" id="GO:0051537">
    <property type="term" value="F:2 iron, 2 sulfur cluster binding"/>
    <property type="evidence" value="ECO:0007669"/>
    <property type="project" value="UniProtKB-KW"/>
</dbReference>
<dbReference type="InterPro" id="IPR036922">
    <property type="entry name" value="Rieske_2Fe-2S_sf"/>
</dbReference>
<dbReference type="PROSITE" id="PS51300">
    <property type="entry name" value="NIRD"/>
    <property type="match status" value="1"/>
</dbReference>
<keyword evidence="2" id="KW-0479">Metal-binding</keyword>
<dbReference type="RefSeq" id="WP_100257635.1">
    <property type="nucleotide sequence ID" value="NZ_CP011797.1"/>
</dbReference>
<dbReference type="SUPFAM" id="SSF50022">
    <property type="entry name" value="ISP domain"/>
    <property type="match status" value="1"/>
</dbReference>
<evidence type="ECO:0000256" key="3">
    <source>
        <dbReference type="ARBA" id="ARBA00023002"/>
    </source>
</evidence>
<evidence type="ECO:0000313" key="9">
    <source>
        <dbReference type="Proteomes" id="UP000229757"/>
    </source>
</evidence>
<dbReference type="AlphaFoldDB" id="A0A2K8KRY2"/>
<dbReference type="KEGG" id="rfo:REIFOR_02239"/>
<keyword evidence="9" id="KW-1185">Reference proteome</keyword>
<dbReference type="Gene3D" id="2.102.10.10">
    <property type="entry name" value="Rieske [2Fe-2S] iron-sulphur domain"/>
    <property type="match status" value="1"/>
</dbReference>
<gene>
    <name evidence="8" type="ORF">REIFOR_02239</name>
</gene>
<evidence type="ECO:0000256" key="1">
    <source>
        <dbReference type="ARBA" id="ARBA00022714"/>
    </source>
</evidence>
<dbReference type="Pfam" id="PF13806">
    <property type="entry name" value="Rieske_2"/>
    <property type="match status" value="1"/>
</dbReference>
<dbReference type="InterPro" id="IPR017881">
    <property type="entry name" value="NirD"/>
</dbReference>
<dbReference type="Proteomes" id="UP000229757">
    <property type="component" value="Chromosome"/>
</dbReference>
<sequence length="113" mass="12404">MTTIDNKEWLLACTKADLVAQSGVAILVKNQQVALFYLPENDTIYALSNYCPFSRANVIARGIIGDLKGQLVVASPIYKQHFCLLSGACLEDSQVALNVYDVKVQDDLIQIAL</sequence>
<dbReference type="GO" id="GO:0008942">
    <property type="term" value="F:nitrite reductase [NAD(P)H] activity"/>
    <property type="evidence" value="ECO:0007669"/>
    <property type="project" value="UniProtKB-EC"/>
</dbReference>
<evidence type="ECO:0000313" key="8">
    <source>
        <dbReference type="EMBL" id="ATX77372.1"/>
    </source>
</evidence>
<dbReference type="OrthoDB" id="516687at2"/>
<dbReference type="PANTHER" id="PTHR40562:SF1">
    <property type="entry name" value="NITRITE REDUCTASE (NADH) SMALL SUBUNIT"/>
    <property type="match status" value="1"/>
</dbReference>
<dbReference type="NCBIfam" id="TIGR02378">
    <property type="entry name" value="nirD_assim_sml"/>
    <property type="match status" value="1"/>
</dbReference>
<keyword evidence="1" id="KW-0001">2Fe-2S</keyword>
<organism evidence="8 9">
    <name type="scientific">Reinekea forsetii</name>
    <dbReference type="NCBI Taxonomy" id="1336806"/>
    <lineage>
        <taxon>Bacteria</taxon>
        <taxon>Pseudomonadati</taxon>
        <taxon>Pseudomonadota</taxon>
        <taxon>Gammaproteobacteria</taxon>
        <taxon>Oceanospirillales</taxon>
        <taxon>Saccharospirillaceae</taxon>
        <taxon>Reinekea</taxon>
    </lineage>
</organism>
<evidence type="ECO:0000256" key="5">
    <source>
        <dbReference type="ARBA" id="ARBA00023014"/>
    </source>
</evidence>
<accession>A0A2K8KRY2</accession>
<dbReference type="EMBL" id="CP011797">
    <property type="protein sequence ID" value="ATX77372.1"/>
    <property type="molecule type" value="Genomic_DNA"/>
</dbReference>
<dbReference type="InterPro" id="IPR017941">
    <property type="entry name" value="Rieske_2Fe-2S"/>
</dbReference>
<dbReference type="GO" id="GO:0046872">
    <property type="term" value="F:metal ion binding"/>
    <property type="evidence" value="ECO:0007669"/>
    <property type="project" value="UniProtKB-KW"/>
</dbReference>
<dbReference type="EC" id="1.7.1.4" evidence="8"/>
<evidence type="ECO:0000256" key="6">
    <source>
        <dbReference type="ARBA" id="ARBA00023063"/>
    </source>
</evidence>
<evidence type="ECO:0000259" key="7">
    <source>
        <dbReference type="PROSITE" id="PS51296"/>
    </source>
</evidence>
<feature type="domain" description="Rieske" evidence="7">
    <location>
        <begin position="10"/>
        <end position="111"/>
    </location>
</feature>